<feature type="region of interest" description="Disordered" evidence="6">
    <location>
        <begin position="1"/>
        <end position="25"/>
    </location>
</feature>
<dbReference type="InterPro" id="IPR000504">
    <property type="entry name" value="RRM_dom"/>
</dbReference>
<evidence type="ECO:0000313" key="8">
    <source>
        <dbReference type="EMBL" id="NXK57210.1"/>
    </source>
</evidence>
<dbReference type="InterPro" id="IPR012677">
    <property type="entry name" value="Nucleotide-bd_a/b_plait_sf"/>
</dbReference>
<comment type="caution">
    <text evidence="8">The sequence shown here is derived from an EMBL/GenBank/DDBJ whole genome shotgun (WGS) entry which is preliminary data.</text>
</comment>
<comment type="subcellular location">
    <subcellularLocation>
        <location evidence="1">Nucleus</location>
    </subcellularLocation>
</comment>
<dbReference type="SMART" id="SM00360">
    <property type="entry name" value="RRM"/>
    <property type="match status" value="1"/>
</dbReference>
<evidence type="ECO:0000256" key="2">
    <source>
        <dbReference type="ARBA" id="ARBA00022737"/>
    </source>
</evidence>
<reference evidence="8 9" key="1">
    <citation type="submission" date="2019-09" db="EMBL/GenBank/DDBJ databases">
        <title>Bird 10,000 Genomes (B10K) Project - Family phase.</title>
        <authorList>
            <person name="Zhang G."/>
        </authorList>
    </citation>
    <scope>NUCLEOTIDE SEQUENCE [LARGE SCALE GENOMIC DNA]</scope>
    <source>
        <strain evidence="8">B10K-DU-011-36</strain>
        <tissue evidence="8">Muscle</tissue>
    </source>
</reference>
<dbReference type="InterPro" id="IPR051945">
    <property type="entry name" value="RRM_MRD1_RNA_proc_ribogen"/>
</dbReference>
<evidence type="ECO:0000256" key="5">
    <source>
        <dbReference type="PROSITE-ProRule" id="PRU00176"/>
    </source>
</evidence>
<name>A0A7L0KLN6_CHATO</name>
<dbReference type="Gene3D" id="3.30.70.330">
    <property type="match status" value="1"/>
</dbReference>
<feature type="domain" description="RRM" evidence="7">
    <location>
        <begin position="26"/>
        <end position="103"/>
    </location>
</feature>
<protein>
    <submittedName>
        <fullName evidence="8">RBM28 protein</fullName>
    </submittedName>
</protein>
<dbReference type="GO" id="GO:0003729">
    <property type="term" value="F:mRNA binding"/>
    <property type="evidence" value="ECO:0007669"/>
    <property type="project" value="TreeGrafter"/>
</dbReference>
<keyword evidence="2" id="KW-0677">Repeat</keyword>
<proteinExistence type="predicted"/>
<dbReference type="PANTHER" id="PTHR48039">
    <property type="entry name" value="RNA-BINDING MOTIF PROTEIN 14B"/>
    <property type="match status" value="1"/>
</dbReference>
<evidence type="ECO:0000256" key="1">
    <source>
        <dbReference type="ARBA" id="ARBA00004123"/>
    </source>
</evidence>
<dbReference type="FunFam" id="3.30.70.330:FF:000340">
    <property type="entry name" value="RNA-binding motif protein 28"/>
    <property type="match status" value="1"/>
</dbReference>
<keyword evidence="3 5" id="KW-0694">RNA-binding</keyword>
<organism evidence="8 9">
    <name type="scientific">Chauna torquata</name>
    <name type="common">Southern screamer</name>
    <dbReference type="NCBI Taxonomy" id="30388"/>
    <lineage>
        <taxon>Eukaryota</taxon>
        <taxon>Metazoa</taxon>
        <taxon>Chordata</taxon>
        <taxon>Craniata</taxon>
        <taxon>Vertebrata</taxon>
        <taxon>Euteleostomi</taxon>
        <taxon>Archelosauria</taxon>
        <taxon>Archosauria</taxon>
        <taxon>Dinosauria</taxon>
        <taxon>Saurischia</taxon>
        <taxon>Theropoda</taxon>
        <taxon>Coelurosauria</taxon>
        <taxon>Aves</taxon>
        <taxon>Neognathae</taxon>
        <taxon>Galloanserae</taxon>
        <taxon>Anseriformes</taxon>
        <taxon>Anhimidae</taxon>
        <taxon>Chauna</taxon>
    </lineage>
</organism>
<dbReference type="InterPro" id="IPR035979">
    <property type="entry name" value="RBD_domain_sf"/>
</dbReference>
<evidence type="ECO:0000256" key="3">
    <source>
        <dbReference type="ARBA" id="ARBA00022884"/>
    </source>
</evidence>
<feature type="non-terminal residue" evidence="8">
    <location>
        <position position="1"/>
    </location>
</feature>
<dbReference type="PANTHER" id="PTHR48039:SF5">
    <property type="entry name" value="RNA-BINDING PROTEIN 28"/>
    <property type="match status" value="1"/>
</dbReference>
<dbReference type="Pfam" id="PF00076">
    <property type="entry name" value="RRM_1"/>
    <property type="match status" value="1"/>
</dbReference>
<feature type="non-terminal residue" evidence="8">
    <location>
        <position position="120"/>
    </location>
</feature>
<dbReference type="CDD" id="cd12414">
    <property type="entry name" value="RRM2_RBM28_like"/>
    <property type="match status" value="1"/>
</dbReference>
<gene>
    <name evidence="8" type="primary">Rbm28</name>
    <name evidence="8" type="ORF">CHATOR_R14660</name>
</gene>
<dbReference type="GO" id="GO:0005730">
    <property type="term" value="C:nucleolus"/>
    <property type="evidence" value="ECO:0007669"/>
    <property type="project" value="TreeGrafter"/>
</dbReference>
<dbReference type="PROSITE" id="PS50102">
    <property type="entry name" value="RRM"/>
    <property type="match status" value="1"/>
</dbReference>
<keyword evidence="4" id="KW-0539">Nucleus</keyword>
<dbReference type="AlphaFoldDB" id="A0A7L0KLN6"/>
<dbReference type="Proteomes" id="UP000537522">
    <property type="component" value="Unassembled WGS sequence"/>
</dbReference>
<dbReference type="SUPFAM" id="SSF54928">
    <property type="entry name" value="RNA-binding domain, RBD"/>
    <property type="match status" value="1"/>
</dbReference>
<dbReference type="EMBL" id="VXAL01021952">
    <property type="protein sequence ID" value="NXK57210.1"/>
    <property type="molecule type" value="Genomic_DNA"/>
</dbReference>
<evidence type="ECO:0000256" key="6">
    <source>
        <dbReference type="SAM" id="MobiDB-lite"/>
    </source>
</evidence>
<sequence length="120" mass="13020">ASPPPAGDQPAAEQTPRKPRAASKKARLIVRNLSFKCGEDDLRALFAPFGCVVEVNVPRKPDGRTRGFAFVQLRTVPEAARALRELNMQEVQGRPVAVDWAVAKDKYQATRGPGPSGERG</sequence>
<evidence type="ECO:0000259" key="7">
    <source>
        <dbReference type="PROSITE" id="PS50102"/>
    </source>
</evidence>
<accession>A0A7L0KLN6</accession>
<evidence type="ECO:0000256" key="4">
    <source>
        <dbReference type="ARBA" id="ARBA00023242"/>
    </source>
</evidence>
<keyword evidence="9" id="KW-1185">Reference proteome</keyword>
<evidence type="ECO:0000313" key="9">
    <source>
        <dbReference type="Proteomes" id="UP000537522"/>
    </source>
</evidence>